<dbReference type="SUPFAM" id="SSF54427">
    <property type="entry name" value="NTF2-like"/>
    <property type="match status" value="1"/>
</dbReference>
<accession>A0A7W9KQT8</accession>
<evidence type="ECO:0000259" key="1">
    <source>
        <dbReference type="Pfam" id="PF13577"/>
    </source>
</evidence>
<reference evidence="2 3" key="1">
    <citation type="submission" date="2020-08" db="EMBL/GenBank/DDBJ databases">
        <title>Sequencing the genomes of 1000 actinobacteria strains.</title>
        <authorList>
            <person name="Klenk H.-P."/>
        </authorList>
    </citation>
    <scope>NUCLEOTIDE SEQUENCE [LARGE SCALE GENOMIC DNA]</scope>
    <source>
        <strain evidence="2 3">DSM 43851</strain>
    </source>
</reference>
<sequence length="147" mass="16468">MTTVDDRTAVIEACTRFGWYMDIRDWDRLTGVFDDEVEWGAEGASEKQPAAALVDSFVKVFDGVDSTQHQITDHLVDVEGDTAVCTTQYRVYHIRTGILGDPVLMNAGRFRFELARRDGTWRVRAVIMTPTWSSGSMAVLGAPARHE</sequence>
<dbReference type="Gene3D" id="3.10.450.50">
    <property type="match status" value="1"/>
</dbReference>
<protein>
    <recommendedName>
        <fullName evidence="1">SnoaL-like domain-containing protein</fullName>
    </recommendedName>
</protein>
<dbReference type="Proteomes" id="UP000585638">
    <property type="component" value="Unassembled WGS sequence"/>
</dbReference>
<dbReference type="AlphaFoldDB" id="A0A7W9KQT8"/>
<dbReference type="Pfam" id="PF13577">
    <property type="entry name" value="SnoaL_4"/>
    <property type="match status" value="1"/>
</dbReference>
<name>A0A7W9KQT8_9PSEU</name>
<proteinExistence type="predicted"/>
<feature type="domain" description="SnoaL-like" evidence="1">
    <location>
        <begin position="3"/>
        <end position="125"/>
    </location>
</feature>
<evidence type="ECO:0000313" key="3">
    <source>
        <dbReference type="Proteomes" id="UP000585638"/>
    </source>
</evidence>
<keyword evidence="3" id="KW-1185">Reference proteome</keyword>
<organism evidence="2 3">
    <name type="scientific">Kutzneria kofuensis</name>
    <dbReference type="NCBI Taxonomy" id="103725"/>
    <lineage>
        <taxon>Bacteria</taxon>
        <taxon>Bacillati</taxon>
        <taxon>Actinomycetota</taxon>
        <taxon>Actinomycetes</taxon>
        <taxon>Pseudonocardiales</taxon>
        <taxon>Pseudonocardiaceae</taxon>
        <taxon>Kutzneria</taxon>
    </lineage>
</organism>
<dbReference type="InterPro" id="IPR032710">
    <property type="entry name" value="NTF2-like_dom_sf"/>
</dbReference>
<comment type="caution">
    <text evidence="2">The sequence shown here is derived from an EMBL/GenBank/DDBJ whole genome shotgun (WGS) entry which is preliminary data.</text>
</comment>
<dbReference type="RefSeq" id="WP_184869481.1">
    <property type="nucleotide sequence ID" value="NZ_BAAAWY010000011.1"/>
</dbReference>
<dbReference type="InterPro" id="IPR037401">
    <property type="entry name" value="SnoaL-like"/>
</dbReference>
<dbReference type="EMBL" id="JACHIR010000002">
    <property type="protein sequence ID" value="MBB5897011.1"/>
    <property type="molecule type" value="Genomic_DNA"/>
</dbReference>
<gene>
    <name evidence="2" type="ORF">BJ998_008270</name>
</gene>
<evidence type="ECO:0000313" key="2">
    <source>
        <dbReference type="EMBL" id="MBB5897011.1"/>
    </source>
</evidence>